<dbReference type="HOGENOM" id="CLU_1948236_0_0_1"/>
<evidence type="ECO:0000313" key="1">
    <source>
        <dbReference type="EMBL" id="EER37890.1"/>
    </source>
</evidence>
<accession>C6HPL8</accession>
<reference evidence="2" key="1">
    <citation type="submission" date="2009-05" db="EMBL/GenBank/DDBJ databases">
        <title>The genome sequence of Ajellomyces capsulatus strain H143.</title>
        <authorList>
            <person name="Champion M."/>
            <person name="Cuomo C.A."/>
            <person name="Ma L.-J."/>
            <person name="Henn M.R."/>
            <person name="Sil A."/>
            <person name="Goldman B."/>
            <person name="Young S.K."/>
            <person name="Kodira C.D."/>
            <person name="Zeng Q."/>
            <person name="Koehrsen M."/>
            <person name="Alvarado L."/>
            <person name="Berlin A.M."/>
            <person name="Borenstein D."/>
            <person name="Chen Z."/>
            <person name="Engels R."/>
            <person name="Freedman E."/>
            <person name="Gellesch M."/>
            <person name="Goldberg J."/>
            <person name="Griggs A."/>
            <person name="Gujja S."/>
            <person name="Heiman D.I."/>
            <person name="Hepburn T.A."/>
            <person name="Howarth C."/>
            <person name="Jen D."/>
            <person name="Larson L."/>
            <person name="Lewis B."/>
            <person name="Mehta T."/>
            <person name="Park D."/>
            <person name="Pearson M."/>
            <person name="Roberts A."/>
            <person name="Saif S."/>
            <person name="Shea T.D."/>
            <person name="Shenoy N."/>
            <person name="Sisk P."/>
            <person name="Stolte C."/>
            <person name="Sykes S."/>
            <person name="Walk T."/>
            <person name="White J."/>
            <person name="Yandava C."/>
            <person name="Klein B."/>
            <person name="McEwen J.G."/>
            <person name="Puccia R."/>
            <person name="Goldman G.H."/>
            <person name="Felipe M.S."/>
            <person name="Nino-Vega G."/>
            <person name="San-Blas G."/>
            <person name="Taylor J.W."/>
            <person name="Mendoza L."/>
            <person name="Galagan J.E."/>
            <person name="Nusbaum C."/>
            <person name="Birren B.W."/>
        </authorList>
    </citation>
    <scope>NUCLEOTIDE SEQUENCE [LARGE SCALE GENOMIC DNA]</scope>
    <source>
        <strain evidence="2">H143</strain>
    </source>
</reference>
<sequence>MREDRAIPTTCASGAALHSFEGDHPFRVRSRGMQRADARVIPLQAREAAHMHLCAKFREEDIQLPCEAPIVGEVARTHVHEKAAEVRLDGLTLQSSERGPELNQWHAQLAREDKALLGAGGHRGVGGSA</sequence>
<gene>
    <name evidence="1" type="ORF">HCDG_08149</name>
</gene>
<dbReference type="AlphaFoldDB" id="C6HPL8"/>
<organism evidence="1 2">
    <name type="scientific">Ajellomyces capsulatus (strain H143)</name>
    <name type="common">Darling's disease fungus</name>
    <name type="synonym">Histoplasma capsulatum</name>
    <dbReference type="NCBI Taxonomy" id="544712"/>
    <lineage>
        <taxon>Eukaryota</taxon>
        <taxon>Fungi</taxon>
        <taxon>Dikarya</taxon>
        <taxon>Ascomycota</taxon>
        <taxon>Pezizomycotina</taxon>
        <taxon>Eurotiomycetes</taxon>
        <taxon>Eurotiomycetidae</taxon>
        <taxon>Onygenales</taxon>
        <taxon>Ajellomycetaceae</taxon>
        <taxon>Histoplasma</taxon>
    </lineage>
</organism>
<evidence type="ECO:0000313" key="2">
    <source>
        <dbReference type="Proteomes" id="UP000002624"/>
    </source>
</evidence>
<protein>
    <submittedName>
        <fullName evidence="1">Uncharacterized protein</fullName>
    </submittedName>
</protein>
<proteinExistence type="predicted"/>
<dbReference type="VEuPathDB" id="FungiDB:HCDG_08149"/>
<name>C6HPL8_AJECH</name>
<dbReference type="EMBL" id="GG692433">
    <property type="protein sequence ID" value="EER37890.1"/>
    <property type="molecule type" value="Genomic_DNA"/>
</dbReference>
<dbReference type="Proteomes" id="UP000002624">
    <property type="component" value="Unassembled WGS sequence"/>
</dbReference>